<evidence type="ECO:0000259" key="2">
    <source>
        <dbReference type="Pfam" id="PF14317"/>
    </source>
</evidence>
<keyword evidence="4" id="KW-1185">Reference proteome</keyword>
<dbReference type="InterPro" id="IPR025588">
    <property type="entry name" value="YcxB-like_C"/>
</dbReference>
<dbReference type="RefSeq" id="WP_260792841.1">
    <property type="nucleotide sequence ID" value="NZ_CP093313.1"/>
</dbReference>
<protein>
    <submittedName>
        <fullName evidence="3">YcxB family protein</fullName>
    </submittedName>
</protein>
<feature type="transmembrane region" description="Helical" evidence="1">
    <location>
        <begin position="52"/>
        <end position="72"/>
    </location>
</feature>
<gene>
    <name evidence="3" type="ORF">MOP44_23435</name>
</gene>
<dbReference type="EMBL" id="CP093313">
    <property type="protein sequence ID" value="UWZ83506.1"/>
    <property type="molecule type" value="Genomic_DNA"/>
</dbReference>
<keyword evidence="1" id="KW-0472">Membrane</keyword>
<dbReference type="Proteomes" id="UP001059380">
    <property type="component" value="Chromosome"/>
</dbReference>
<evidence type="ECO:0000313" key="4">
    <source>
        <dbReference type="Proteomes" id="UP001059380"/>
    </source>
</evidence>
<proteinExistence type="predicted"/>
<keyword evidence="1" id="KW-1133">Transmembrane helix</keyword>
<feature type="transmembrane region" description="Helical" evidence="1">
    <location>
        <begin position="26"/>
        <end position="46"/>
    </location>
</feature>
<organism evidence="3 4">
    <name type="scientific">Occallatibacter riparius</name>
    <dbReference type="NCBI Taxonomy" id="1002689"/>
    <lineage>
        <taxon>Bacteria</taxon>
        <taxon>Pseudomonadati</taxon>
        <taxon>Acidobacteriota</taxon>
        <taxon>Terriglobia</taxon>
        <taxon>Terriglobales</taxon>
        <taxon>Acidobacteriaceae</taxon>
        <taxon>Occallatibacter</taxon>
    </lineage>
</organism>
<keyword evidence="1" id="KW-0812">Transmembrane</keyword>
<sequence>MPQLQFHFELSDYVQAQRLHRQTSRALFDFLLPACGAIFFAVGMAMRRTGSYTTAGIEFTASLLFLSFPVLVRLNWRYCYRRTRSNDGEWNLEISDDLIRTHTNNSKSEVHWSAIRSFAEDQNMFLLYLAPAKFLPIPKRACTAAQIDELRVLFTQRVGTSQ</sequence>
<dbReference type="AlphaFoldDB" id="A0A9J7BP30"/>
<accession>A0A9J7BP30</accession>
<dbReference type="KEGG" id="orp:MOP44_23435"/>
<feature type="domain" description="YcxB-like C-terminal" evidence="2">
    <location>
        <begin position="94"/>
        <end position="151"/>
    </location>
</feature>
<dbReference type="Pfam" id="PF14317">
    <property type="entry name" value="YcxB"/>
    <property type="match status" value="1"/>
</dbReference>
<name>A0A9J7BP30_9BACT</name>
<evidence type="ECO:0000313" key="3">
    <source>
        <dbReference type="EMBL" id="UWZ83506.1"/>
    </source>
</evidence>
<evidence type="ECO:0000256" key="1">
    <source>
        <dbReference type="SAM" id="Phobius"/>
    </source>
</evidence>
<reference evidence="3" key="1">
    <citation type="submission" date="2021-04" db="EMBL/GenBank/DDBJ databases">
        <title>Phylogenetic analysis of Acidobacteriaceae.</title>
        <authorList>
            <person name="Qiu L."/>
            <person name="Zhang Q."/>
        </authorList>
    </citation>
    <scope>NUCLEOTIDE SEQUENCE</scope>
    <source>
        <strain evidence="3">DSM 25168</strain>
    </source>
</reference>